<dbReference type="InterPro" id="IPR001971">
    <property type="entry name" value="Ribosomal_uS11"/>
</dbReference>
<dbReference type="AlphaFoldDB" id="A0A2M7XIA8"/>
<proteinExistence type="inferred from homology"/>
<dbReference type="InterPro" id="IPR019981">
    <property type="entry name" value="Ribosomal_uS11_bac-type"/>
</dbReference>
<comment type="caution">
    <text evidence="9">The sequence shown here is derived from an EMBL/GenBank/DDBJ whole genome shotgun (WGS) entry which is preliminary data.</text>
</comment>
<dbReference type="NCBIfam" id="TIGR03632">
    <property type="entry name" value="uS11_bact"/>
    <property type="match status" value="1"/>
</dbReference>
<dbReference type="GO" id="GO:0006412">
    <property type="term" value="P:translation"/>
    <property type="evidence" value="ECO:0007669"/>
    <property type="project" value="UniProtKB-UniRule"/>
</dbReference>
<evidence type="ECO:0000256" key="7">
    <source>
        <dbReference type="HAMAP-Rule" id="MF_01310"/>
    </source>
</evidence>
<protein>
    <recommendedName>
        <fullName evidence="6 7">Small ribosomal subunit protein uS11</fullName>
    </recommendedName>
</protein>
<evidence type="ECO:0000313" key="10">
    <source>
        <dbReference type="Proteomes" id="UP000229749"/>
    </source>
</evidence>
<reference evidence="10" key="1">
    <citation type="submission" date="2017-09" db="EMBL/GenBank/DDBJ databases">
        <title>Depth-based differentiation of microbial function through sediment-hosted aquifers and enrichment of novel symbionts in the deep terrestrial subsurface.</title>
        <authorList>
            <person name="Probst A.J."/>
            <person name="Ladd B."/>
            <person name="Jarett J.K."/>
            <person name="Geller-Mcgrath D.E."/>
            <person name="Sieber C.M.K."/>
            <person name="Emerson J.B."/>
            <person name="Anantharaman K."/>
            <person name="Thomas B.C."/>
            <person name="Malmstrom R."/>
            <person name="Stieglmeier M."/>
            <person name="Klingl A."/>
            <person name="Woyke T."/>
            <person name="Ryan C.M."/>
            <person name="Banfield J.F."/>
        </authorList>
    </citation>
    <scope>NUCLEOTIDE SEQUENCE [LARGE SCALE GENOMIC DNA]</scope>
</reference>
<keyword evidence="4 7" id="KW-0689">Ribosomal protein</keyword>
<dbReference type="PROSITE" id="PS00054">
    <property type="entry name" value="RIBOSOMAL_S11"/>
    <property type="match status" value="1"/>
</dbReference>
<evidence type="ECO:0000256" key="4">
    <source>
        <dbReference type="ARBA" id="ARBA00022980"/>
    </source>
</evidence>
<dbReference type="EMBL" id="PFWS01000009">
    <property type="protein sequence ID" value="PJA47613.1"/>
    <property type="molecule type" value="Genomic_DNA"/>
</dbReference>
<dbReference type="NCBIfam" id="NF003698">
    <property type="entry name" value="PRK05309.1"/>
    <property type="match status" value="1"/>
</dbReference>
<comment type="function">
    <text evidence="7">Located on the platform of the 30S subunit, it bridges several disparate RNA helices of the 16S rRNA. Forms part of the Shine-Dalgarno cleft in the 70S ribosome.</text>
</comment>
<name>A0A2M7XIA8_9BACT</name>
<evidence type="ECO:0000256" key="3">
    <source>
        <dbReference type="ARBA" id="ARBA00022884"/>
    </source>
</evidence>
<evidence type="ECO:0000256" key="6">
    <source>
        <dbReference type="ARBA" id="ARBA00035160"/>
    </source>
</evidence>
<dbReference type="Proteomes" id="UP000229749">
    <property type="component" value="Unassembled WGS sequence"/>
</dbReference>
<evidence type="ECO:0000256" key="8">
    <source>
        <dbReference type="RuleBase" id="RU003629"/>
    </source>
</evidence>
<evidence type="ECO:0000256" key="5">
    <source>
        <dbReference type="ARBA" id="ARBA00023274"/>
    </source>
</evidence>
<dbReference type="HAMAP" id="MF_01310">
    <property type="entry name" value="Ribosomal_uS11"/>
    <property type="match status" value="1"/>
</dbReference>
<keyword evidence="3 7" id="KW-0694">RNA-binding</keyword>
<organism evidence="9 10">
    <name type="scientific">Candidatus Uhrbacteria bacterium CG_4_9_14_3_um_filter_36_7</name>
    <dbReference type="NCBI Taxonomy" id="1975033"/>
    <lineage>
        <taxon>Bacteria</taxon>
        <taxon>Candidatus Uhriibacteriota</taxon>
    </lineage>
</organism>
<dbReference type="GO" id="GO:0019843">
    <property type="term" value="F:rRNA binding"/>
    <property type="evidence" value="ECO:0007669"/>
    <property type="project" value="UniProtKB-UniRule"/>
</dbReference>
<accession>A0A2M7XIA8</accession>
<keyword evidence="5 7" id="KW-0687">Ribonucleoprotein</keyword>
<evidence type="ECO:0000256" key="2">
    <source>
        <dbReference type="ARBA" id="ARBA00022730"/>
    </source>
</evidence>
<sequence>MKITRTKTAKAKVHRQVSEGCVYIQATFNNTLITMTDLHGNTLAWSSAGHCGFRGPKKATPYAAGMIIKLLSEKVAEMGLRDVRVYVTGVGSGRDSAIRALHTNGFQVLSIKDTTPIPHNGCRARRPRRM</sequence>
<evidence type="ECO:0000313" key="9">
    <source>
        <dbReference type="EMBL" id="PJA47613.1"/>
    </source>
</evidence>
<dbReference type="SUPFAM" id="SSF53137">
    <property type="entry name" value="Translational machinery components"/>
    <property type="match status" value="1"/>
</dbReference>
<comment type="subunit">
    <text evidence="7">Part of the 30S ribosomal subunit. Interacts with proteins S7 and S18. Binds to IF-3.</text>
</comment>
<evidence type="ECO:0000256" key="1">
    <source>
        <dbReference type="ARBA" id="ARBA00006194"/>
    </source>
</evidence>
<comment type="similarity">
    <text evidence="1 7 8">Belongs to the universal ribosomal protein uS11 family.</text>
</comment>
<dbReference type="PANTHER" id="PTHR11759">
    <property type="entry name" value="40S RIBOSOMAL PROTEIN S14/30S RIBOSOMAL PROTEIN S11"/>
    <property type="match status" value="1"/>
</dbReference>
<dbReference type="PIRSF" id="PIRSF002131">
    <property type="entry name" value="Ribosomal_S11"/>
    <property type="match status" value="1"/>
</dbReference>
<dbReference type="GO" id="GO:1990904">
    <property type="term" value="C:ribonucleoprotein complex"/>
    <property type="evidence" value="ECO:0007669"/>
    <property type="project" value="UniProtKB-KW"/>
</dbReference>
<dbReference type="Gene3D" id="3.30.420.80">
    <property type="entry name" value="Ribosomal protein S11"/>
    <property type="match status" value="1"/>
</dbReference>
<dbReference type="Pfam" id="PF00411">
    <property type="entry name" value="Ribosomal_S11"/>
    <property type="match status" value="1"/>
</dbReference>
<keyword evidence="2 7" id="KW-0699">rRNA-binding</keyword>
<dbReference type="GO" id="GO:0003735">
    <property type="term" value="F:structural constituent of ribosome"/>
    <property type="evidence" value="ECO:0007669"/>
    <property type="project" value="InterPro"/>
</dbReference>
<dbReference type="GO" id="GO:0005840">
    <property type="term" value="C:ribosome"/>
    <property type="evidence" value="ECO:0007669"/>
    <property type="project" value="UniProtKB-KW"/>
</dbReference>
<dbReference type="InterPro" id="IPR018102">
    <property type="entry name" value="Ribosomal_uS11_CS"/>
</dbReference>
<dbReference type="InterPro" id="IPR036967">
    <property type="entry name" value="Ribosomal_uS11_sf"/>
</dbReference>
<gene>
    <name evidence="7" type="primary">rpsK</name>
    <name evidence="9" type="ORF">CO172_00700</name>
</gene>